<feature type="chain" id="PRO_5046299650" description="OmpA-like domain-containing protein" evidence="5">
    <location>
        <begin position="29"/>
        <end position="198"/>
    </location>
</feature>
<dbReference type="EMBL" id="BSUZ01000001">
    <property type="protein sequence ID" value="GMA88272.1"/>
    <property type="molecule type" value="Genomic_DNA"/>
</dbReference>
<evidence type="ECO:0000256" key="1">
    <source>
        <dbReference type="ARBA" id="ARBA00004442"/>
    </source>
</evidence>
<feature type="signal peptide" evidence="5">
    <location>
        <begin position="1"/>
        <end position="28"/>
    </location>
</feature>
<protein>
    <recommendedName>
        <fullName evidence="6">OmpA-like domain-containing protein</fullName>
    </recommendedName>
</protein>
<keyword evidence="8" id="KW-1185">Reference proteome</keyword>
<dbReference type="PANTHER" id="PTHR30329:SF20">
    <property type="entry name" value="EXPORTED PROTEIN"/>
    <property type="match status" value="1"/>
</dbReference>
<dbReference type="PRINTS" id="PR01021">
    <property type="entry name" value="OMPADOMAIN"/>
</dbReference>
<comment type="subcellular location">
    <subcellularLocation>
        <location evidence="1">Cell outer membrane</location>
    </subcellularLocation>
</comment>
<name>A0ABQ6JJ41_9ACTN</name>
<dbReference type="InterPro" id="IPR006665">
    <property type="entry name" value="OmpA-like"/>
</dbReference>
<evidence type="ECO:0000313" key="7">
    <source>
        <dbReference type="EMBL" id="GMA88272.1"/>
    </source>
</evidence>
<dbReference type="InterPro" id="IPR006664">
    <property type="entry name" value="OMP_bac"/>
</dbReference>
<comment type="caution">
    <text evidence="7">The sequence shown here is derived from an EMBL/GenBank/DDBJ whole genome shotgun (WGS) entry which is preliminary data.</text>
</comment>
<evidence type="ECO:0000256" key="3">
    <source>
        <dbReference type="PROSITE-ProRule" id="PRU00473"/>
    </source>
</evidence>
<evidence type="ECO:0000256" key="5">
    <source>
        <dbReference type="SAM" id="SignalP"/>
    </source>
</evidence>
<dbReference type="InterPro" id="IPR036737">
    <property type="entry name" value="OmpA-like_sf"/>
</dbReference>
<sequence>MSRSPAAAALAAVAALTAGLCTAAPARAADAGPDLPVVSDLAVAESVRSIAVDQVYPIRLGEAVSSLQQTVREGPDTVVRLNSDILFAFGKATIAPAAKQRLGTLLAPVPRRARLTVAGYTDSIGSTSSNLRLSQQRAKAVAAVVRAARPDLRLTVRGYGEADPVTPNTSGGKDDPGARAKNRRVEPAVPPLSAGRTG</sequence>
<dbReference type="Proteomes" id="UP001157017">
    <property type="component" value="Unassembled WGS sequence"/>
</dbReference>
<evidence type="ECO:0000259" key="6">
    <source>
        <dbReference type="PROSITE" id="PS51123"/>
    </source>
</evidence>
<evidence type="ECO:0000313" key="8">
    <source>
        <dbReference type="Proteomes" id="UP001157017"/>
    </source>
</evidence>
<dbReference type="PANTHER" id="PTHR30329">
    <property type="entry name" value="STATOR ELEMENT OF FLAGELLAR MOTOR COMPLEX"/>
    <property type="match status" value="1"/>
</dbReference>
<dbReference type="PROSITE" id="PS51123">
    <property type="entry name" value="OMPA_2"/>
    <property type="match status" value="1"/>
</dbReference>
<dbReference type="Pfam" id="PF00691">
    <property type="entry name" value="OmpA"/>
    <property type="match status" value="1"/>
</dbReference>
<keyword evidence="5" id="KW-0732">Signal</keyword>
<proteinExistence type="predicted"/>
<reference evidence="8" key="1">
    <citation type="journal article" date="2019" name="Int. J. Syst. Evol. Microbiol.">
        <title>The Global Catalogue of Microorganisms (GCM) 10K type strain sequencing project: providing services to taxonomists for standard genome sequencing and annotation.</title>
        <authorList>
            <consortium name="The Broad Institute Genomics Platform"/>
            <consortium name="The Broad Institute Genome Sequencing Center for Infectious Disease"/>
            <person name="Wu L."/>
            <person name="Ma J."/>
        </authorList>
    </citation>
    <scope>NUCLEOTIDE SEQUENCE [LARGE SCALE GENOMIC DNA]</scope>
    <source>
        <strain evidence="8">NBRC 108730</strain>
    </source>
</reference>
<evidence type="ECO:0000256" key="2">
    <source>
        <dbReference type="ARBA" id="ARBA00023136"/>
    </source>
</evidence>
<feature type="region of interest" description="Disordered" evidence="4">
    <location>
        <begin position="158"/>
        <end position="198"/>
    </location>
</feature>
<dbReference type="InterPro" id="IPR050330">
    <property type="entry name" value="Bact_OuterMem_StrucFunc"/>
</dbReference>
<feature type="domain" description="OmpA-like" evidence="6">
    <location>
        <begin position="74"/>
        <end position="193"/>
    </location>
</feature>
<dbReference type="SUPFAM" id="SSF103088">
    <property type="entry name" value="OmpA-like"/>
    <property type="match status" value="1"/>
</dbReference>
<dbReference type="CDD" id="cd07185">
    <property type="entry name" value="OmpA_C-like"/>
    <property type="match status" value="1"/>
</dbReference>
<keyword evidence="2 3" id="KW-0472">Membrane</keyword>
<accession>A0ABQ6JJ41</accession>
<evidence type="ECO:0000256" key="4">
    <source>
        <dbReference type="SAM" id="MobiDB-lite"/>
    </source>
</evidence>
<feature type="compositionally biased region" description="Basic and acidic residues" evidence="4">
    <location>
        <begin position="172"/>
        <end position="186"/>
    </location>
</feature>
<dbReference type="Gene3D" id="3.30.1330.60">
    <property type="entry name" value="OmpA-like domain"/>
    <property type="match status" value="1"/>
</dbReference>
<organism evidence="7 8">
    <name type="scientific">Angustibacter aerolatus</name>
    <dbReference type="NCBI Taxonomy" id="1162965"/>
    <lineage>
        <taxon>Bacteria</taxon>
        <taxon>Bacillati</taxon>
        <taxon>Actinomycetota</taxon>
        <taxon>Actinomycetes</taxon>
        <taxon>Kineosporiales</taxon>
        <taxon>Kineosporiaceae</taxon>
    </lineage>
</organism>
<gene>
    <name evidence="7" type="ORF">GCM10025868_35220</name>
</gene>